<evidence type="ECO:0000313" key="1">
    <source>
        <dbReference type="EMBL" id="KAJ2772621.1"/>
    </source>
</evidence>
<reference evidence="1" key="1">
    <citation type="submission" date="2022-07" db="EMBL/GenBank/DDBJ databases">
        <title>Phylogenomic reconstructions and comparative analyses of Kickxellomycotina fungi.</title>
        <authorList>
            <person name="Reynolds N.K."/>
            <person name="Stajich J.E."/>
            <person name="Barry K."/>
            <person name="Grigoriev I.V."/>
            <person name="Crous P."/>
            <person name="Smith M.E."/>
        </authorList>
    </citation>
    <scope>NUCLEOTIDE SEQUENCE</scope>
    <source>
        <strain evidence="1">CBS 109366</strain>
    </source>
</reference>
<sequence length="174" mass="17929">MPVPAVAIEYPAPKAGAVPRGPLLSTSEYAAQDAQAVLGALCVDAGAGLTALGARQRREAYGANTLEAAEDESLAAKFVKSIATNSMVLLLLGSAAVSVAVGNWDDAFSITLAVLIVSAVGFVQEYRSEQSLAALSSLVPNHCHVVREGGQQLKMLADDLVPGDIVRLATGDRV</sequence>
<comment type="caution">
    <text evidence="1">The sequence shown here is derived from an EMBL/GenBank/DDBJ whole genome shotgun (WGS) entry which is preliminary data.</text>
</comment>
<keyword evidence="2" id="KW-1185">Reference proteome</keyword>
<accession>A0ACC1K324</accession>
<organism evidence="1 2">
    <name type="scientific">Coemansia nantahalensis</name>
    <dbReference type="NCBI Taxonomy" id="2789366"/>
    <lineage>
        <taxon>Eukaryota</taxon>
        <taxon>Fungi</taxon>
        <taxon>Fungi incertae sedis</taxon>
        <taxon>Zoopagomycota</taxon>
        <taxon>Kickxellomycotina</taxon>
        <taxon>Kickxellomycetes</taxon>
        <taxon>Kickxellales</taxon>
        <taxon>Kickxellaceae</taxon>
        <taxon>Coemansia</taxon>
    </lineage>
</organism>
<evidence type="ECO:0000313" key="2">
    <source>
        <dbReference type="Proteomes" id="UP001140234"/>
    </source>
</evidence>
<proteinExistence type="predicted"/>
<dbReference type="EMBL" id="JANBUJ010000344">
    <property type="protein sequence ID" value="KAJ2772621.1"/>
    <property type="molecule type" value="Genomic_DNA"/>
</dbReference>
<name>A0ACC1K324_9FUNG</name>
<protein>
    <submittedName>
        <fullName evidence="1">High affinity Ca2+/Mn2+ P-type ATPase-like protein</fullName>
    </submittedName>
</protein>
<dbReference type="Proteomes" id="UP001140234">
    <property type="component" value="Unassembled WGS sequence"/>
</dbReference>
<feature type="non-terminal residue" evidence="1">
    <location>
        <position position="174"/>
    </location>
</feature>
<gene>
    <name evidence="1" type="primary">PMR1_1</name>
    <name evidence="1" type="ORF">IWQ57_001684</name>
</gene>